<organism evidence="2 3">
    <name type="scientific">Neglectibacter timonensis</name>
    <dbReference type="NCBI Taxonomy" id="1776382"/>
    <lineage>
        <taxon>Bacteria</taxon>
        <taxon>Bacillati</taxon>
        <taxon>Bacillota</taxon>
        <taxon>Clostridia</taxon>
        <taxon>Eubacteriales</taxon>
        <taxon>Oscillospiraceae</taxon>
        <taxon>Neglectibacter</taxon>
    </lineage>
</organism>
<dbReference type="NCBIfam" id="NF002543">
    <property type="entry name" value="PRK02101.1-4"/>
    <property type="match status" value="1"/>
</dbReference>
<dbReference type="PANTHER" id="PTHR30283:SF4">
    <property type="entry name" value="PEROXIDE STRESS RESISTANCE PROTEIN YAAA"/>
    <property type="match status" value="1"/>
</dbReference>
<dbReference type="RefSeq" id="WP_066864522.1">
    <property type="nucleotide sequence ID" value="NZ_CABKVV010000014.1"/>
</dbReference>
<proteinExistence type="inferred from homology"/>
<sequence length="261" mass="30309">MRLFISPAKKMRADVDFLQAEQLPQLLSKACELLEYCRGLTVQELKKLLCCNDGIAALNYERYRDMVLEHAVTPALLAFDGIQYQYMAPQLFTEEQFGYVRKRLYILSGFYGILRPFDGVLPYRLEMQAKIKFKGYKSLYEFWGAEPAKKLISGEEVLVNLASKEYARTVLPYLPEEIRCVTPVFGELEEGRVVEKGVYVKMARGEMVRFLAERQAENPEEMQAFQRLGYHFCPERSDRSSYVFLRQAEGKGEMRQSPRKT</sequence>
<comment type="caution">
    <text evidence="2">The sequence shown here is derived from an EMBL/GenBank/DDBJ whole genome shotgun (WGS) entry which is preliminary data.</text>
</comment>
<evidence type="ECO:0000313" key="2">
    <source>
        <dbReference type="EMBL" id="MCQ4839550.1"/>
    </source>
</evidence>
<accession>A0ABT1RZ45</accession>
<dbReference type="InterPro" id="IPR005583">
    <property type="entry name" value="YaaA"/>
</dbReference>
<evidence type="ECO:0000313" key="3">
    <source>
        <dbReference type="Proteomes" id="UP001524473"/>
    </source>
</evidence>
<dbReference type="Pfam" id="PF03883">
    <property type="entry name" value="H2O2_YaaD"/>
    <property type="match status" value="1"/>
</dbReference>
<dbReference type="GeneID" id="90532585"/>
<dbReference type="HAMAP" id="MF_00652">
    <property type="entry name" value="UPF0246"/>
    <property type="match status" value="1"/>
</dbReference>
<keyword evidence="3" id="KW-1185">Reference proteome</keyword>
<name>A0ABT1RZ45_9FIRM</name>
<dbReference type="EMBL" id="JANFZH010000011">
    <property type="protein sequence ID" value="MCQ4839550.1"/>
    <property type="molecule type" value="Genomic_DNA"/>
</dbReference>
<comment type="similarity">
    <text evidence="1">Belongs to the UPF0246 family.</text>
</comment>
<reference evidence="2 3" key="1">
    <citation type="submission" date="2022-06" db="EMBL/GenBank/DDBJ databases">
        <title>Isolation of gut microbiota from human fecal samples.</title>
        <authorList>
            <person name="Pamer E.G."/>
            <person name="Barat B."/>
            <person name="Waligurski E."/>
            <person name="Medina S."/>
            <person name="Paddock L."/>
            <person name="Mostad J."/>
        </authorList>
    </citation>
    <scope>NUCLEOTIDE SEQUENCE [LARGE SCALE GENOMIC DNA]</scope>
    <source>
        <strain evidence="2 3">DFI.9.73</strain>
    </source>
</reference>
<gene>
    <name evidence="2" type="primary">yaaA</name>
    <name evidence="2" type="ORF">NE695_06410</name>
</gene>
<protein>
    <recommendedName>
        <fullName evidence="1">UPF0246 protein NE695_06410</fullName>
    </recommendedName>
</protein>
<dbReference type="Proteomes" id="UP001524473">
    <property type="component" value="Unassembled WGS sequence"/>
</dbReference>
<evidence type="ECO:0000256" key="1">
    <source>
        <dbReference type="HAMAP-Rule" id="MF_00652"/>
    </source>
</evidence>
<dbReference type="PANTHER" id="PTHR30283">
    <property type="entry name" value="PEROXIDE STRESS RESPONSE PROTEIN YAAA"/>
    <property type="match status" value="1"/>
</dbReference>